<dbReference type="SUPFAM" id="SSF54285">
    <property type="entry name" value="MoaD/ThiS"/>
    <property type="match status" value="1"/>
</dbReference>
<dbReference type="InterPro" id="IPR016155">
    <property type="entry name" value="Mopterin_synth/thiamin_S_b"/>
</dbReference>
<evidence type="ECO:0000313" key="2">
    <source>
        <dbReference type="EMBL" id="BDQ36510.1"/>
    </source>
</evidence>
<sequence length="75" mass="8024">MGIELKCFATLAKFLPENGDDYPIETGETVRSLVGKLGMPEKDVTLIFINAVRSNLDSEVNNGDRVGLFPPVGGG</sequence>
<dbReference type="InterPro" id="IPR027798">
    <property type="entry name" value="Ub_Mut7C"/>
</dbReference>
<evidence type="ECO:0000259" key="1">
    <source>
        <dbReference type="Pfam" id="PF14451"/>
    </source>
</evidence>
<reference evidence="2 3" key="1">
    <citation type="submission" date="2022-08" db="EMBL/GenBank/DDBJ databases">
        <title>Genome Sequence of the sulphate-reducing bacterium, Pseudodesulfovibrio sp. SYK.</title>
        <authorList>
            <person name="Kondo R."/>
            <person name="Kataoka T."/>
        </authorList>
    </citation>
    <scope>NUCLEOTIDE SEQUENCE [LARGE SCALE GENOMIC DNA]</scope>
    <source>
        <strain evidence="2 3">SYK</strain>
    </source>
</reference>
<dbReference type="RefSeq" id="WP_281762405.1">
    <property type="nucleotide sequence ID" value="NZ_AP026709.1"/>
</dbReference>
<dbReference type="Proteomes" id="UP001317742">
    <property type="component" value="Chromosome"/>
</dbReference>
<protein>
    <recommendedName>
        <fullName evidence="1">Ubiquitin Mut7-C domain-containing protein</fullName>
    </recommendedName>
</protein>
<proteinExistence type="predicted"/>
<accession>A0ABN6RZT9</accession>
<dbReference type="Pfam" id="PF14451">
    <property type="entry name" value="Ub-Mut7C"/>
    <property type="match status" value="1"/>
</dbReference>
<name>A0ABN6RZT9_9BACT</name>
<dbReference type="Gene3D" id="3.10.20.30">
    <property type="match status" value="1"/>
</dbReference>
<organism evidence="2 3">
    <name type="scientific">Pseudodesulfovibrio nedwellii</name>
    <dbReference type="NCBI Taxonomy" id="2973072"/>
    <lineage>
        <taxon>Bacteria</taxon>
        <taxon>Pseudomonadati</taxon>
        <taxon>Thermodesulfobacteriota</taxon>
        <taxon>Desulfovibrionia</taxon>
        <taxon>Desulfovibrionales</taxon>
        <taxon>Desulfovibrionaceae</taxon>
    </lineage>
</organism>
<evidence type="ECO:0000313" key="3">
    <source>
        <dbReference type="Proteomes" id="UP001317742"/>
    </source>
</evidence>
<gene>
    <name evidence="2" type="ORF">SYK_08700</name>
</gene>
<dbReference type="EMBL" id="AP026709">
    <property type="protein sequence ID" value="BDQ36510.1"/>
    <property type="molecule type" value="Genomic_DNA"/>
</dbReference>
<dbReference type="InterPro" id="IPR012675">
    <property type="entry name" value="Beta-grasp_dom_sf"/>
</dbReference>
<feature type="domain" description="Ubiquitin Mut7-C" evidence="1">
    <location>
        <begin position="3"/>
        <end position="70"/>
    </location>
</feature>
<keyword evidence="3" id="KW-1185">Reference proteome</keyword>